<dbReference type="Proteomes" id="UP000035996">
    <property type="component" value="Unassembled WGS sequence"/>
</dbReference>
<reference evidence="14" key="1">
    <citation type="submission" date="2015-06" db="EMBL/GenBank/DDBJ databases">
        <authorList>
            <person name="Liu B."/>
            <person name="Wang J."/>
            <person name="Zhu Y."/>
            <person name="Liu G."/>
            <person name="Chen Q."/>
            <person name="Zheng C."/>
            <person name="Che J."/>
            <person name="Ge C."/>
            <person name="Shi H."/>
            <person name="Pan Z."/>
            <person name="Liu X."/>
        </authorList>
    </citation>
    <scope>NUCLEOTIDE SEQUENCE [LARGE SCALE GENOMIC DNA]</scope>
    <source>
        <strain evidence="14">DSM 16346</strain>
    </source>
</reference>
<dbReference type="CDD" id="cd00446">
    <property type="entry name" value="GrpE"/>
    <property type="match status" value="1"/>
</dbReference>
<feature type="compositionally biased region" description="Acidic residues" evidence="13">
    <location>
        <begin position="19"/>
        <end position="54"/>
    </location>
</feature>
<name>A0A0J6CX02_9BACL</name>
<dbReference type="GO" id="GO:0051082">
    <property type="term" value="F:unfolded protein binding"/>
    <property type="evidence" value="ECO:0007669"/>
    <property type="project" value="TreeGrafter"/>
</dbReference>
<evidence type="ECO:0000256" key="8">
    <source>
        <dbReference type="ARBA" id="ARBA00072274"/>
    </source>
</evidence>
<dbReference type="PRINTS" id="PR00773">
    <property type="entry name" value="GRPEPROTEIN"/>
</dbReference>
<dbReference type="Gene3D" id="3.90.20.20">
    <property type="match status" value="1"/>
</dbReference>
<dbReference type="GO" id="GO:0005737">
    <property type="term" value="C:cytoplasm"/>
    <property type="evidence" value="ECO:0007669"/>
    <property type="project" value="UniProtKB-SubCell"/>
</dbReference>
<organism evidence="14 15">
    <name type="scientific">Guptibacillus hwajinpoensis</name>
    <dbReference type="NCBI Taxonomy" id="208199"/>
    <lineage>
        <taxon>Bacteria</taxon>
        <taxon>Bacillati</taxon>
        <taxon>Bacillota</taxon>
        <taxon>Bacilli</taxon>
        <taxon>Bacillales</taxon>
        <taxon>Guptibacillaceae</taxon>
        <taxon>Guptibacillus</taxon>
    </lineage>
</organism>
<protein>
    <recommendedName>
        <fullName evidence="8 10">Protein GrpE</fullName>
    </recommendedName>
    <alternativeName>
        <fullName evidence="9 10">HSP-70 cofactor</fullName>
    </alternativeName>
</protein>
<keyword evidence="4 10" id="KW-0963">Cytoplasm</keyword>
<evidence type="ECO:0000256" key="7">
    <source>
        <dbReference type="ARBA" id="ARBA00053401"/>
    </source>
</evidence>
<dbReference type="HAMAP" id="MF_01151">
    <property type="entry name" value="GrpE"/>
    <property type="match status" value="1"/>
</dbReference>
<dbReference type="NCBIfam" id="NF010738">
    <property type="entry name" value="PRK14140.1"/>
    <property type="match status" value="1"/>
</dbReference>
<comment type="caution">
    <text evidence="14">The sequence shown here is derived from an EMBL/GenBank/DDBJ whole genome shotgun (WGS) entry which is preliminary data.</text>
</comment>
<dbReference type="STRING" id="157733.AB986_17420"/>
<sequence length="200" mass="23323">MVYFDREVKFVEKQNSHQEEEELLTEENDNLEQDAEENEEPEVIEVSETNENDELENLQKQVEELENKYMRTQAEYDNFRRRTREERSADAKYRSQKLAEELLPAIDNFERALAVQSDNEQVTSLLTGMEMVYRQLKDALANEGVEEIGNVGEAFNPHLHQAVMQVESDEHESDVVVEVLQKGYQLNDRVLRPAMVKVSS</sequence>
<evidence type="ECO:0000256" key="11">
    <source>
        <dbReference type="RuleBase" id="RU000639"/>
    </source>
</evidence>
<dbReference type="PANTHER" id="PTHR21237">
    <property type="entry name" value="GRPE PROTEIN"/>
    <property type="match status" value="1"/>
</dbReference>
<dbReference type="InterPro" id="IPR013805">
    <property type="entry name" value="GrpE_CC"/>
</dbReference>
<evidence type="ECO:0000313" key="15">
    <source>
        <dbReference type="Proteomes" id="UP000035996"/>
    </source>
</evidence>
<evidence type="ECO:0000256" key="6">
    <source>
        <dbReference type="ARBA" id="ARBA00023186"/>
    </source>
</evidence>
<keyword evidence="6 10" id="KW-0143">Chaperone</keyword>
<dbReference type="SUPFAM" id="SSF58014">
    <property type="entry name" value="Coiled-coil domain of nucleotide exchange factor GrpE"/>
    <property type="match status" value="1"/>
</dbReference>
<dbReference type="NCBIfam" id="NF010748">
    <property type="entry name" value="PRK14150.1"/>
    <property type="match status" value="1"/>
</dbReference>
<dbReference type="PROSITE" id="PS01071">
    <property type="entry name" value="GRPE"/>
    <property type="match status" value="1"/>
</dbReference>
<comment type="similarity">
    <text evidence="2 10 12">Belongs to the GrpE family.</text>
</comment>
<evidence type="ECO:0000256" key="3">
    <source>
        <dbReference type="ARBA" id="ARBA00011738"/>
    </source>
</evidence>
<evidence type="ECO:0000256" key="9">
    <source>
        <dbReference type="ARBA" id="ARBA00076414"/>
    </source>
</evidence>
<keyword evidence="5 10" id="KW-0346">Stress response</keyword>
<evidence type="ECO:0000256" key="4">
    <source>
        <dbReference type="ARBA" id="ARBA00022490"/>
    </source>
</evidence>
<keyword evidence="15" id="KW-1185">Reference proteome</keyword>
<dbReference type="GO" id="GO:0042803">
    <property type="term" value="F:protein homodimerization activity"/>
    <property type="evidence" value="ECO:0007669"/>
    <property type="project" value="InterPro"/>
</dbReference>
<accession>A0A0J6CX02</accession>
<evidence type="ECO:0000313" key="14">
    <source>
        <dbReference type="EMBL" id="KMM37618.1"/>
    </source>
</evidence>
<comment type="function">
    <text evidence="7 10 11">Participates actively in the response to hyperosmotic and heat shock by preventing the aggregation of stress-denatured proteins, in association with DnaK and GrpE. It is the nucleotide exchange factor for DnaK and may function as a thermosensor. Unfolded proteins bind initially to DnaJ; upon interaction with the DnaJ-bound protein, DnaK hydrolyzes its bound ATP, resulting in the formation of a stable complex. GrpE releases ADP from DnaK; ATP binding to DnaK triggers the release of the substrate protein, thus completing the reaction cycle. Several rounds of ATP-dependent interactions between DnaJ, DnaK and GrpE are required for fully efficient folding.</text>
</comment>
<dbReference type="SUPFAM" id="SSF51064">
    <property type="entry name" value="Head domain of nucleotide exchange factor GrpE"/>
    <property type="match status" value="1"/>
</dbReference>
<proteinExistence type="inferred from homology"/>
<feature type="region of interest" description="Disordered" evidence="13">
    <location>
        <begin position="12"/>
        <end position="54"/>
    </location>
</feature>
<dbReference type="InterPro" id="IPR009012">
    <property type="entry name" value="GrpE_head"/>
</dbReference>
<dbReference type="EMBL" id="LELK01000004">
    <property type="protein sequence ID" value="KMM37618.1"/>
    <property type="molecule type" value="Genomic_DNA"/>
</dbReference>
<dbReference type="GO" id="GO:0006457">
    <property type="term" value="P:protein folding"/>
    <property type="evidence" value="ECO:0007669"/>
    <property type="project" value="InterPro"/>
</dbReference>
<evidence type="ECO:0000256" key="12">
    <source>
        <dbReference type="RuleBase" id="RU004478"/>
    </source>
</evidence>
<dbReference type="AlphaFoldDB" id="A0A0J6CX02"/>
<evidence type="ECO:0000256" key="2">
    <source>
        <dbReference type="ARBA" id="ARBA00009054"/>
    </source>
</evidence>
<comment type="subcellular location">
    <subcellularLocation>
        <location evidence="1 10">Cytoplasm</location>
    </subcellularLocation>
</comment>
<dbReference type="Pfam" id="PF01025">
    <property type="entry name" value="GrpE"/>
    <property type="match status" value="1"/>
</dbReference>
<evidence type="ECO:0000256" key="5">
    <source>
        <dbReference type="ARBA" id="ARBA00023016"/>
    </source>
</evidence>
<comment type="subunit">
    <text evidence="3 10">Homodimer.</text>
</comment>
<dbReference type="InterPro" id="IPR000740">
    <property type="entry name" value="GrpE"/>
</dbReference>
<evidence type="ECO:0000256" key="1">
    <source>
        <dbReference type="ARBA" id="ARBA00004496"/>
    </source>
</evidence>
<evidence type="ECO:0000256" key="13">
    <source>
        <dbReference type="SAM" id="MobiDB-lite"/>
    </source>
</evidence>
<dbReference type="Gene3D" id="2.30.22.10">
    <property type="entry name" value="Head domain of nucleotide exchange factor GrpE"/>
    <property type="match status" value="1"/>
</dbReference>
<dbReference type="FunFam" id="2.30.22.10:FF:000001">
    <property type="entry name" value="Protein GrpE"/>
    <property type="match status" value="1"/>
</dbReference>
<dbReference type="GO" id="GO:0000774">
    <property type="term" value="F:adenyl-nucleotide exchange factor activity"/>
    <property type="evidence" value="ECO:0007669"/>
    <property type="project" value="InterPro"/>
</dbReference>
<gene>
    <name evidence="10" type="primary">grpE</name>
    <name evidence="14" type="ORF">AB986_17420</name>
</gene>
<dbReference type="PANTHER" id="PTHR21237:SF23">
    <property type="entry name" value="GRPE PROTEIN HOMOLOG, MITOCHONDRIAL"/>
    <property type="match status" value="1"/>
</dbReference>
<dbReference type="GO" id="GO:0051087">
    <property type="term" value="F:protein-folding chaperone binding"/>
    <property type="evidence" value="ECO:0007669"/>
    <property type="project" value="InterPro"/>
</dbReference>
<evidence type="ECO:0000256" key="10">
    <source>
        <dbReference type="HAMAP-Rule" id="MF_01151"/>
    </source>
</evidence>
<dbReference type="PATRIC" id="fig|157733.3.peg.1582"/>